<dbReference type="InterPro" id="IPR013024">
    <property type="entry name" value="GGCT-like"/>
</dbReference>
<dbReference type="InterPro" id="IPR006840">
    <property type="entry name" value="ChaC"/>
</dbReference>
<dbReference type="Proteomes" id="UP000584642">
    <property type="component" value="Unassembled WGS sequence"/>
</dbReference>
<evidence type="ECO:0000313" key="4">
    <source>
        <dbReference type="Proteomes" id="UP000584642"/>
    </source>
</evidence>
<evidence type="ECO:0000256" key="2">
    <source>
        <dbReference type="ARBA" id="ARBA00023239"/>
    </source>
</evidence>
<dbReference type="EC" id="4.3.2.7" evidence="1"/>
<reference evidence="3 4" key="1">
    <citation type="submission" date="2020-05" db="EMBL/GenBank/DDBJ databases">
        <title>Azospirillum oleiclasticum sp. nov, a nitrogen-fixing and heavy crude oil-emulsifying bacterium isolated from the crude oil of Yumen Oilfield.</title>
        <authorList>
            <person name="Wu D."/>
            <person name="Cai M."/>
            <person name="Zhang X."/>
        </authorList>
    </citation>
    <scope>NUCLEOTIDE SEQUENCE [LARGE SCALE GENOMIC DNA]</scope>
    <source>
        <strain evidence="3 4">ROY-1-1-2</strain>
    </source>
</reference>
<evidence type="ECO:0000256" key="1">
    <source>
        <dbReference type="ARBA" id="ARBA00012344"/>
    </source>
</evidence>
<organism evidence="3 4">
    <name type="scientific">Azospirillum oleiclasticum</name>
    <dbReference type="NCBI Taxonomy" id="2735135"/>
    <lineage>
        <taxon>Bacteria</taxon>
        <taxon>Pseudomonadati</taxon>
        <taxon>Pseudomonadota</taxon>
        <taxon>Alphaproteobacteria</taxon>
        <taxon>Rhodospirillales</taxon>
        <taxon>Azospirillaceae</taxon>
        <taxon>Azospirillum</taxon>
    </lineage>
</organism>
<evidence type="ECO:0000313" key="3">
    <source>
        <dbReference type="EMBL" id="NYZ21223.1"/>
    </source>
</evidence>
<protein>
    <recommendedName>
        <fullName evidence="1">glutathione-specific gamma-glutamylcyclotransferase</fullName>
        <ecNumber evidence="1">4.3.2.7</ecNumber>
    </recommendedName>
</protein>
<dbReference type="SUPFAM" id="SSF110857">
    <property type="entry name" value="Gamma-glutamyl cyclotransferase-like"/>
    <property type="match status" value="1"/>
</dbReference>
<gene>
    <name evidence="3" type="ORF">HND93_16015</name>
</gene>
<dbReference type="EMBL" id="JABFDB010000011">
    <property type="protein sequence ID" value="NYZ21223.1"/>
    <property type="molecule type" value="Genomic_DNA"/>
</dbReference>
<comment type="caution">
    <text evidence="3">The sequence shown here is derived from an EMBL/GenBank/DDBJ whole genome shotgun (WGS) entry which is preliminary data.</text>
</comment>
<name>A0ABX2TAE3_9PROT</name>
<keyword evidence="2" id="KW-0456">Lyase</keyword>
<dbReference type="Pfam" id="PF04752">
    <property type="entry name" value="ChaC"/>
    <property type="match status" value="1"/>
</dbReference>
<dbReference type="PANTHER" id="PTHR12192:SF2">
    <property type="entry name" value="GLUTATHIONE-SPECIFIC GAMMA-GLUTAMYLCYCLOTRANSFERASE 2"/>
    <property type="match status" value="1"/>
</dbReference>
<proteinExistence type="predicted"/>
<dbReference type="PANTHER" id="PTHR12192">
    <property type="entry name" value="CATION TRANSPORT PROTEIN CHAC-RELATED"/>
    <property type="match status" value="1"/>
</dbReference>
<keyword evidence="4" id="KW-1185">Reference proteome</keyword>
<dbReference type="CDD" id="cd06661">
    <property type="entry name" value="GGCT_like"/>
    <property type="match status" value="1"/>
</dbReference>
<dbReference type="Gene3D" id="3.10.490.10">
    <property type="entry name" value="Gamma-glutamyl cyclotransferase-like"/>
    <property type="match status" value="1"/>
</dbReference>
<dbReference type="InterPro" id="IPR036568">
    <property type="entry name" value="GGCT-like_sf"/>
</dbReference>
<sequence>MDREALRNGLFQRLIREAGIALRVLTEEELRQSLDRTLATRPVGQPVWLFAYGSLMSNPAVHVAERRHALVRGLHRRFCLWAVIGRGMPDNPGLYLGLERGGACRGIALRIDESILRDELDVVWHREMVTGAYVPTWVTAETADGPVPAIAFRINHRHEGYAGRLPEEEVARIVAGASGAVGTCRDYLAHVIDALHDAGVRDRRMERLFERVEELAGV</sequence>
<accession>A0ABX2TAE3</accession>